<comment type="similarity">
    <text evidence="4 19">In the C-terminal section; belongs to the NnrD/CARKD family.</text>
</comment>
<dbReference type="GO" id="GO:0052855">
    <property type="term" value="F:ADP-dependent NAD(P)H-hydrate dehydratase activity"/>
    <property type="evidence" value="ECO:0007669"/>
    <property type="project" value="UniProtKB-UniRule"/>
</dbReference>
<keyword evidence="6 17" id="KW-0547">Nucleotide-binding</keyword>
<feature type="binding site" evidence="18">
    <location>
        <position position="165"/>
    </location>
    <ligand>
        <name>K(+)</name>
        <dbReference type="ChEBI" id="CHEBI:29103"/>
    </ligand>
</feature>
<evidence type="ECO:0000256" key="5">
    <source>
        <dbReference type="ARBA" id="ARBA00022723"/>
    </source>
</evidence>
<evidence type="ECO:0000256" key="13">
    <source>
        <dbReference type="ARBA" id="ARBA00023268"/>
    </source>
</evidence>
<feature type="binding site" evidence="18">
    <location>
        <position position="63"/>
    </location>
    <ligand>
        <name>K(+)</name>
        <dbReference type="ChEBI" id="CHEBI:29103"/>
    </ligand>
</feature>
<evidence type="ECO:0000256" key="14">
    <source>
        <dbReference type="ARBA" id="ARBA00025153"/>
    </source>
</evidence>
<comment type="catalytic activity">
    <reaction evidence="2 18 19">
        <text>(6R)-NADPHX = (6S)-NADPHX</text>
        <dbReference type="Rhea" id="RHEA:32227"/>
        <dbReference type="ChEBI" id="CHEBI:64076"/>
        <dbReference type="ChEBI" id="CHEBI:64077"/>
        <dbReference type="EC" id="5.1.99.6"/>
    </reaction>
</comment>
<dbReference type="PROSITE" id="PS51385">
    <property type="entry name" value="YJEF_N"/>
    <property type="match status" value="1"/>
</dbReference>
<evidence type="ECO:0000256" key="15">
    <source>
        <dbReference type="ARBA" id="ARBA00048238"/>
    </source>
</evidence>
<comment type="similarity">
    <text evidence="17">Belongs to the NnrD/CARKD family.</text>
</comment>
<dbReference type="HAMAP" id="MF_01965">
    <property type="entry name" value="NADHX_dehydratase"/>
    <property type="match status" value="1"/>
</dbReference>
<evidence type="ECO:0000313" key="23">
    <source>
        <dbReference type="Proteomes" id="UP001169862"/>
    </source>
</evidence>
<keyword evidence="5 18" id="KW-0479">Metal-binding</keyword>
<keyword evidence="9 18" id="KW-0630">Potassium</keyword>
<dbReference type="EC" id="4.2.1.136" evidence="19"/>
<keyword evidence="7 17" id="KW-0067">ATP-binding</keyword>
<dbReference type="GO" id="GO:0005524">
    <property type="term" value="F:ATP binding"/>
    <property type="evidence" value="ECO:0007669"/>
    <property type="project" value="UniProtKB-UniRule"/>
</dbReference>
<comment type="cofactor">
    <cofactor evidence="17">
        <name>Mg(2+)</name>
        <dbReference type="ChEBI" id="CHEBI:18420"/>
    </cofactor>
</comment>
<feature type="binding site" evidence="18">
    <location>
        <begin position="62"/>
        <end position="66"/>
    </location>
    <ligand>
        <name>(6S)-NADPHX</name>
        <dbReference type="ChEBI" id="CHEBI:64076"/>
    </ligand>
</feature>
<feature type="binding site" evidence="17">
    <location>
        <position position="264"/>
    </location>
    <ligand>
        <name>(6S)-NADPHX</name>
        <dbReference type="ChEBI" id="CHEBI:64076"/>
    </ligand>
</feature>
<evidence type="ECO:0000256" key="11">
    <source>
        <dbReference type="ARBA" id="ARBA00023235"/>
    </source>
</evidence>
<accession>A0AAW7XML0</accession>
<comment type="function">
    <text evidence="14 19">Bifunctional enzyme that catalyzes the epimerization of the S- and R-forms of NAD(P)HX and the dehydration of the S-form of NAD(P)HX at the expense of ADP, which is converted to AMP. This allows the repair of both epimers of NAD(P)HX, a damaged form of NAD(P)H that is a result of enzymatic or heat-dependent hydration.</text>
</comment>
<keyword evidence="12 17" id="KW-0456">Lyase</keyword>
<dbReference type="Proteomes" id="UP001169862">
    <property type="component" value="Unassembled WGS sequence"/>
</dbReference>
<keyword evidence="8 17" id="KW-0521">NADP</keyword>
<reference evidence="22" key="1">
    <citation type="submission" date="2023-07" db="EMBL/GenBank/DDBJ databases">
        <title>Genome content predicts the carbon catabolic preferences of heterotrophic bacteria.</title>
        <authorList>
            <person name="Gralka M."/>
        </authorList>
    </citation>
    <scope>NUCLEOTIDE SEQUENCE</scope>
    <source>
        <strain evidence="22">I2M16</strain>
    </source>
</reference>
<evidence type="ECO:0000256" key="4">
    <source>
        <dbReference type="ARBA" id="ARBA00009524"/>
    </source>
</evidence>
<dbReference type="SUPFAM" id="SSF53613">
    <property type="entry name" value="Ribokinase-like"/>
    <property type="match status" value="1"/>
</dbReference>
<evidence type="ECO:0000256" key="7">
    <source>
        <dbReference type="ARBA" id="ARBA00022840"/>
    </source>
</evidence>
<feature type="binding site" evidence="17">
    <location>
        <position position="375"/>
    </location>
    <ligand>
        <name>(6S)-NADPHX</name>
        <dbReference type="ChEBI" id="CHEBI:64076"/>
    </ligand>
</feature>
<dbReference type="PROSITE" id="PS51383">
    <property type="entry name" value="YJEF_C_3"/>
    <property type="match status" value="1"/>
</dbReference>
<comment type="cofactor">
    <cofactor evidence="18 19">
        <name>K(+)</name>
        <dbReference type="ChEBI" id="CHEBI:29103"/>
    </cofactor>
    <text evidence="18 19">Binds 1 potassium ion per subunit.</text>
</comment>
<protein>
    <recommendedName>
        <fullName evidence="19">Bifunctional NAD(P)H-hydrate repair enzyme</fullName>
    </recommendedName>
    <alternativeName>
        <fullName evidence="19">Nicotinamide nucleotide repair protein</fullName>
    </alternativeName>
    <domain>
        <recommendedName>
            <fullName evidence="19">ADP-dependent (S)-NAD(P)H-hydrate dehydratase</fullName>
            <ecNumber evidence="19">4.2.1.136</ecNumber>
        </recommendedName>
        <alternativeName>
            <fullName evidence="19">ADP-dependent NAD(P)HX dehydratase</fullName>
        </alternativeName>
    </domain>
    <domain>
        <recommendedName>
            <fullName evidence="19">NAD(P)H-hydrate epimerase</fullName>
            <ecNumber evidence="19">5.1.99.6</ecNumber>
        </recommendedName>
    </domain>
</protein>
<comment type="function">
    <text evidence="17">Catalyzes the dehydration of the S-form of NAD(P)HX at the expense of ADP, which is converted to AMP. Together with NAD(P)HX epimerase, which catalyzes the epimerization of the S- and R-forms, the enzyme allows the repair of both epimers of NAD(P)HX, a damaged form of NAD(P)H that is a result of enzymatic or heat-dependent hydration.</text>
</comment>
<evidence type="ECO:0000256" key="6">
    <source>
        <dbReference type="ARBA" id="ARBA00022741"/>
    </source>
</evidence>
<feature type="binding site" evidence="17">
    <location>
        <position position="441"/>
    </location>
    <ligand>
        <name>(6S)-NADPHX</name>
        <dbReference type="ChEBI" id="CHEBI:64076"/>
    </ligand>
</feature>
<dbReference type="GO" id="GO:0046496">
    <property type="term" value="P:nicotinamide nucleotide metabolic process"/>
    <property type="evidence" value="ECO:0007669"/>
    <property type="project" value="UniProtKB-UniRule"/>
</dbReference>
<feature type="domain" description="YjeF N-terminal" evidence="21">
    <location>
        <begin position="14"/>
        <end position="219"/>
    </location>
</feature>
<feature type="binding site" evidence="17">
    <location>
        <position position="325"/>
    </location>
    <ligand>
        <name>(6S)-NADPHX</name>
        <dbReference type="ChEBI" id="CHEBI:64076"/>
    </ligand>
</feature>
<comment type="catalytic activity">
    <reaction evidence="15 17 19">
        <text>(6S)-NADHX + ADP = AMP + phosphate + NADH + H(+)</text>
        <dbReference type="Rhea" id="RHEA:32223"/>
        <dbReference type="ChEBI" id="CHEBI:15378"/>
        <dbReference type="ChEBI" id="CHEBI:43474"/>
        <dbReference type="ChEBI" id="CHEBI:57945"/>
        <dbReference type="ChEBI" id="CHEBI:64074"/>
        <dbReference type="ChEBI" id="CHEBI:456215"/>
        <dbReference type="ChEBI" id="CHEBI:456216"/>
        <dbReference type="EC" id="4.2.1.136"/>
    </reaction>
</comment>
<comment type="function">
    <text evidence="18">Catalyzes the epimerization of the S- and R-forms of NAD(P)HX, a damaged form of NAD(P)H that is a result of enzymatic or heat-dependent hydration. This is a prerequisite for the S-specific NAD(P)H-hydrate dehydratase to allow the repair of both epimers of NAD(P)HX.</text>
</comment>
<dbReference type="CDD" id="cd01171">
    <property type="entry name" value="YXKO-related"/>
    <property type="match status" value="1"/>
</dbReference>
<comment type="subunit">
    <text evidence="17">Homotetramer.</text>
</comment>
<evidence type="ECO:0000256" key="1">
    <source>
        <dbReference type="ARBA" id="ARBA00000013"/>
    </source>
</evidence>
<dbReference type="InterPro" id="IPR017953">
    <property type="entry name" value="Carbohydrate_kinase_pred_CS"/>
</dbReference>
<dbReference type="EMBL" id="JAUOPG010000007">
    <property type="protein sequence ID" value="MDO6454299.1"/>
    <property type="molecule type" value="Genomic_DNA"/>
</dbReference>
<evidence type="ECO:0000313" key="22">
    <source>
        <dbReference type="EMBL" id="MDO6454299.1"/>
    </source>
</evidence>
<dbReference type="RefSeq" id="WP_303550850.1">
    <property type="nucleotide sequence ID" value="NZ_JAUOPG010000007.1"/>
</dbReference>
<comment type="caution">
    <text evidence="18">Lacks conserved residue(s) required for the propagation of feature annotation.</text>
</comment>
<dbReference type="SUPFAM" id="SSF64153">
    <property type="entry name" value="YjeF N-terminal domain-like"/>
    <property type="match status" value="1"/>
</dbReference>
<evidence type="ECO:0000256" key="16">
    <source>
        <dbReference type="ARBA" id="ARBA00049209"/>
    </source>
</evidence>
<evidence type="ECO:0000256" key="8">
    <source>
        <dbReference type="ARBA" id="ARBA00022857"/>
    </source>
</evidence>
<proteinExistence type="inferred from homology"/>
<dbReference type="PROSITE" id="PS01050">
    <property type="entry name" value="YJEF_C_2"/>
    <property type="match status" value="1"/>
</dbReference>
<dbReference type="HAMAP" id="MF_01966">
    <property type="entry name" value="NADHX_epimerase"/>
    <property type="match status" value="1"/>
</dbReference>
<dbReference type="InterPro" id="IPR004443">
    <property type="entry name" value="YjeF_N_dom"/>
</dbReference>
<dbReference type="PANTHER" id="PTHR12592">
    <property type="entry name" value="ATP-DEPENDENT (S)-NAD(P)H-HYDRATE DEHYDRATASE FAMILY MEMBER"/>
    <property type="match status" value="1"/>
</dbReference>
<dbReference type="EC" id="5.1.99.6" evidence="19"/>
<comment type="caution">
    <text evidence="22">The sequence shown here is derived from an EMBL/GenBank/DDBJ whole genome shotgun (WGS) entry which is preliminary data.</text>
</comment>
<dbReference type="Gene3D" id="3.40.50.10260">
    <property type="entry name" value="YjeF N-terminal domain"/>
    <property type="match status" value="1"/>
</dbReference>
<dbReference type="Pfam" id="PF03853">
    <property type="entry name" value="YjeF_N"/>
    <property type="match status" value="1"/>
</dbReference>
<feature type="binding site" evidence="17">
    <location>
        <position position="440"/>
    </location>
    <ligand>
        <name>AMP</name>
        <dbReference type="ChEBI" id="CHEBI:456215"/>
    </ligand>
</feature>
<comment type="catalytic activity">
    <reaction evidence="1 18 19">
        <text>(6R)-NADHX = (6S)-NADHX</text>
        <dbReference type="Rhea" id="RHEA:32215"/>
        <dbReference type="ChEBI" id="CHEBI:64074"/>
        <dbReference type="ChEBI" id="CHEBI:64075"/>
        <dbReference type="EC" id="5.1.99.6"/>
    </reaction>
</comment>
<feature type="binding site" evidence="17">
    <location>
        <begin position="412"/>
        <end position="416"/>
    </location>
    <ligand>
        <name>AMP</name>
        <dbReference type="ChEBI" id="CHEBI:456215"/>
    </ligand>
</feature>
<dbReference type="NCBIfam" id="TIGR00196">
    <property type="entry name" value="yjeF_cterm"/>
    <property type="match status" value="1"/>
</dbReference>
<evidence type="ECO:0000259" key="21">
    <source>
        <dbReference type="PROSITE" id="PS51385"/>
    </source>
</evidence>
<name>A0AAW7XML0_9GAMM</name>
<dbReference type="GO" id="GO:0052856">
    <property type="term" value="F:NAD(P)HX epimerase activity"/>
    <property type="evidence" value="ECO:0007669"/>
    <property type="project" value="UniProtKB-UniRule"/>
</dbReference>
<keyword evidence="13" id="KW-0511">Multifunctional enzyme</keyword>
<dbReference type="Pfam" id="PF01256">
    <property type="entry name" value="Carb_kinase"/>
    <property type="match status" value="1"/>
</dbReference>
<evidence type="ECO:0000256" key="17">
    <source>
        <dbReference type="HAMAP-Rule" id="MF_01965"/>
    </source>
</evidence>
<comment type="similarity">
    <text evidence="3 19">In the N-terminal section; belongs to the NnrE/AIBP family.</text>
</comment>
<sequence>MNELPVPLYTAEQTRLLDKTAINEAGIPGFTLMKRAAKSAFSVLMQRWPHARSITVLCGAGNNGGDGFVMATLAVQRGWTVQARYVGDAMFAQQLRGEAFEAWQWACAEGVEFLPFDADEPLRGEVVVDAMLGTGLNGTVKPSFIAAIKRVNKSNKPVLAVDIPSGLSADTGSVLGEAVRASVTVTFIGLKLGLLMHEAVDYVGELVFESLRLSDSVYESVNVSAFRLSDEDIKACLPRRKRSAHKGDFGHLLVIGGDHGMGGAAIMAAEAAVNAGAGKVTLATRPEHVTAALMRCPEVMVQGINSGQELVPLLDKVDAVVFGPGLGLGAWAEQMLQALWNSSLPCVVDADGLTLLKRTGKLYEVDRANWVITPHPGEASRLLSMPTAQVQQDRLSSAQRLHEQTGATVVLKGAGTLVTDGDVMHLCAAGNPGMASGGMGDVLSGVIGALVAQKLSTIDAARIGVYAHAAAADRCAAATGERGLKATDLPPYVKLILNHR</sequence>
<feature type="domain" description="YjeF C-terminal" evidence="20">
    <location>
        <begin position="229"/>
        <end position="500"/>
    </location>
</feature>
<dbReference type="AlphaFoldDB" id="A0AAW7XML0"/>
<dbReference type="PIRSF" id="PIRSF017184">
    <property type="entry name" value="Nnr"/>
    <property type="match status" value="1"/>
</dbReference>
<keyword evidence="11 18" id="KW-0413">Isomerase</keyword>
<evidence type="ECO:0000256" key="12">
    <source>
        <dbReference type="ARBA" id="ARBA00023239"/>
    </source>
</evidence>
<comment type="catalytic activity">
    <reaction evidence="16 17 19">
        <text>(6S)-NADPHX + ADP = AMP + phosphate + NADPH + H(+)</text>
        <dbReference type="Rhea" id="RHEA:32235"/>
        <dbReference type="ChEBI" id="CHEBI:15378"/>
        <dbReference type="ChEBI" id="CHEBI:43474"/>
        <dbReference type="ChEBI" id="CHEBI:57783"/>
        <dbReference type="ChEBI" id="CHEBI:64076"/>
        <dbReference type="ChEBI" id="CHEBI:456215"/>
        <dbReference type="ChEBI" id="CHEBI:456216"/>
        <dbReference type="EC" id="4.2.1.136"/>
    </reaction>
</comment>
<comment type="similarity">
    <text evidence="18">Belongs to the NnrE/AIBP family.</text>
</comment>
<dbReference type="NCBIfam" id="TIGR00197">
    <property type="entry name" value="yjeF_nterm"/>
    <property type="match status" value="1"/>
</dbReference>
<evidence type="ECO:0000256" key="9">
    <source>
        <dbReference type="ARBA" id="ARBA00022958"/>
    </source>
</evidence>
<organism evidence="22 23">
    <name type="scientific">Neptunomonas phycophila</name>
    <dbReference type="NCBI Taxonomy" id="1572645"/>
    <lineage>
        <taxon>Bacteria</taxon>
        <taxon>Pseudomonadati</taxon>
        <taxon>Pseudomonadota</taxon>
        <taxon>Gammaproteobacteria</taxon>
        <taxon>Oceanospirillales</taxon>
        <taxon>Oceanospirillaceae</taxon>
        <taxon>Neptunomonas</taxon>
    </lineage>
</organism>
<dbReference type="PANTHER" id="PTHR12592:SF0">
    <property type="entry name" value="ATP-DEPENDENT (S)-NAD(P)H-HYDRATE DEHYDRATASE"/>
    <property type="match status" value="1"/>
</dbReference>
<evidence type="ECO:0000259" key="20">
    <source>
        <dbReference type="PROSITE" id="PS51383"/>
    </source>
</evidence>
<feature type="binding site" evidence="18">
    <location>
        <position position="129"/>
    </location>
    <ligand>
        <name>K(+)</name>
        <dbReference type="ChEBI" id="CHEBI:29103"/>
    </ligand>
</feature>
<dbReference type="Gene3D" id="3.40.1190.20">
    <property type="match status" value="1"/>
</dbReference>
<dbReference type="InterPro" id="IPR029056">
    <property type="entry name" value="Ribokinase-like"/>
</dbReference>
<evidence type="ECO:0000256" key="10">
    <source>
        <dbReference type="ARBA" id="ARBA00023027"/>
    </source>
</evidence>
<dbReference type="InterPro" id="IPR036652">
    <property type="entry name" value="YjeF_N_dom_sf"/>
</dbReference>
<evidence type="ECO:0000256" key="18">
    <source>
        <dbReference type="HAMAP-Rule" id="MF_01966"/>
    </source>
</evidence>
<dbReference type="InterPro" id="IPR030677">
    <property type="entry name" value="Nnr"/>
</dbReference>
<gene>
    <name evidence="18" type="primary">nnrE</name>
    <name evidence="17" type="synonym">nnrD</name>
    <name evidence="22" type="ORF">Q4490_12065</name>
</gene>
<dbReference type="InterPro" id="IPR000631">
    <property type="entry name" value="CARKD"/>
</dbReference>
<feature type="binding site" evidence="18">
    <location>
        <begin position="133"/>
        <end position="139"/>
    </location>
    <ligand>
        <name>(6S)-NADPHX</name>
        <dbReference type="ChEBI" id="CHEBI:64076"/>
    </ligand>
</feature>
<dbReference type="GO" id="GO:0110051">
    <property type="term" value="P:metabolite repair"/>
    <property type="evidence" value="ECO:0007669"/>
    <property type="project" value="TreeGrafter"/>
</dbReference>
<evidence type="ECO:0000256" key="2">
    <source>
        <dbReference type="ARBA" id="ARBA00000909"/>
    </source>
</evidence>
<evidence type="ECO:0000256" key="19">
    <source>
        <dbReference type="PIRNR" id="PIRNR017184"/>
    </source>
</evidence>
<evidence type="ECO:0000256" key="3">
    <source>
        <dbReference type="ARBA" id="ARBA00006001"/>
    </source>
</evidence>
<keyword evidence="10 17" id="KW-0520">NAD</keyword>
<feature type="binding site" evidence="18">
    <location>
        <position position="162"/>
    </location>
    <ligand>
        <name>(6S)-NADPHX</name>
        <dbReference type="ChEBI" id="CHEBI:64076"/>
    </ligand>
</feature>
<dbReference type="GO" id="GO:0046872">
    <property type="term" value="F:metal ion binding"/>
    <property type="evidence" value="ECO:0007669"/>
    <property type="project" value="UniProtKB-UniRule"/>
</dbReference>